<feature type="domain" description="DNA-directed RNA polymerase RpoA/D/Rpb3-type" evidence="4">
    <location>
        <begin position="257"/>
        <end position="497"/>
    </location>
</feature>
<feature type="chain" id="PRO_5001596279" evidence="3">
    <location>
        <begin position="22"/>
        <end position="676"/>
    </location>
</feature>
<dbReference type="InterPro" id="IPR036643">
    <property type="entry name" value="RNApol_insert_sf"/>
</dbReference>
<evidence type="ECO:0000313" key="5">
    <source>
        <dbReference type="EMBL" id="CDR97770.1"/>
    </source>
</evidence>
<protein>
    <submittedName>
        <fullName evidence="5">DNA-directed RNA polymerase, alpha subunit, putative</fullName>
    </submittedName>
</protein>
<sequence length="676" mass="76178">MKNAGFISLVFFSLFSDLVDSIAVRDKNPCAAPTLALRLTPQLFITRHRRALEACYTCNPQRLPIRLHGSRRAGRLRIRALNPEKAELHPESLSGVEPSVTAERIDELKRKGIIEGESHTWRNWHVVTQGQWPDIGQPVLPKSARNPSITEPYALRKPLEYWGFLRGVDTNITSYPLVWEFYNDTYGKVDVAAYGGSNPLYTPSMFQPTWFMEEDRGGLGYNDCRIFGGWIGLDLDSPTKVKTASELISIPDTGRLYQKFYLGPYPITMGWTIGSLLKVLTLSRSPGHGVVAVKIHNMREDTTIPGVVDDLLNIALNLNGVALETLKPGEEARVRMLLRGPAMVCAGSLEWPSFVRVASPDTYIAKIEEGGELDIELKIEWGRGVWLADDKGLYRQEEGADGVCMKRRWIKEVQEEGFYPMTTFFGGCRMVRLAVHKLLGQRWDIISNSCPDPREQLVVEVWTDRSTTPKAALEFGLLESLAWLRELKRQLSQDVDFDGEDEQLRDTWEKIDKYQALQHRQDLMGGPPVYNLHELNLSPPVKESDCEYIGTPDDVKEIPQAPYSLPKIPPNRPQKDTLEWLADELQVEEYTDPSPINARNFEKFTSPPEDAAAAVDVSVLPVAPEVIASLRMCGFNNVGDMVSLSSSELERYPDVSPEDAERIVAFIRTNLKLQPP</sequence>
<dbReference type="RefSeq" id="XP_012769956.1">
    <property type="nucleotide sequence ID" value="XM_012914502.1"/>
</dbReference>
<evidence type="ECO:0000313" key="6">
    <source>
        <dbReference type="Proteomes" id="UP000033188"/>
    </source>
</evidence>
<evidence type="ECO:0000259" key="4">
    <source>
        <dbReference type="SMART" id="SM00662"/>
    </source>
</evidence>
<reference evidence="6" key="1">
    <citation type="journal article" date="2014" name="Nucleic Acids Res.">
        <title>The evolutionary dynamics of variant antigen genes in Babesia reveal a history of genomic innovation underlying host-parasite interaction.</title>
        <authorList>
            <person name="Jackson A.P."/>
            <person name="Otto T.D."/>
            <person name="Darby A."/>
            <person name="Ramaprasad A."/>
            <person name="Xia D."/>
            <person name="Echaide I.E."/>
            <person name="Farber M."/>
            <person name="Gahlot S."/>
            <person name="Gamble J."/>
            <person name="Gupta D."/>
            <person name="Gupta Y."/>
            <person name="Jackson L."/>
            <person name="Malandrin L."/>
            <person name="Malas T.B."/>
            <person name="Moussa E."/>
            <person name="Nair M."/>
            <person name="Reid A.J."/>
            <person name="Sanders M."/>
            <person name="Sharma J."/>
            <person name="Tracey A."/>
            <person name="Quail M.A."/>
            <person name="Weir W."/>
            <person name="Wastling J.M."/>
            <person name="Hall N."/>
            <person name="Willadsen P."/>
            <person name="Lingelbach K."/>
            <person name="Shiels B."/>
            <person name="Tait A."/>
            <person name="Berriman M."/>
            <person name="Allred D.R."/>
            <person name="Pain A."/>
        </authorList>
    </citation>
    <scope>NUCLEOTIDE SEQUENCE [LARGE SCALE GENOMIC DNA]</scope>
    <source>
        <strain evidence="6">Bond</strain>
    </source>
</reference>
<dbReference type="SUPFAM" id="SSF56553">
    <property type="entry name" value="Insert subdomain of RNA polymerase alpha subunit"/>
    <property type="match status" value="1"/>
</dbReference>
<dbReference type="KEGG" id="bbig:BBBOND_0402580"/>
<dbReference type="GO" id="GO:0000428">
    <property type="term" value="C:DNA-directed RNA polymerase complex"/>
    <property type="evidence" value="ECO:0007669"/>
    <property type="project" value="UniProtKB-KW"/>
</dbReference>
<keyword evidence="1 5" id="KW-0240">DNA-directed RNA polymerase</keyword>
<dbReference type="OrthoDB" id="360088at2759"/>
<keyword evidence="2" id="KW-0804">Transcription</keyword>
<evidence type="ECO:0000256" key="2">
    <source>
        <dbReference type="ARBA" id="ARBA00023163"/>
    </source>
</evidence>
<name>A0A061DES1_BABBI</name>
<dbReference type="Gene3D" id="2.170.120.12">
    <property type="entry name" value="DNA-directed RNA polymerase, insert domain"/>
    <property type="match status" value="1"/>
</dbReference>
<dbReference type="GeneID" id="24566311"/>
<dbReference type="GO" id="GO:0006351">
    <property type="term" value="P:DNA-templated transcription"/>
    <property type="evidence" value="ECO:0007669"/>
    <property type="project" value="InterPro"/>
</dbReference>
<proteinExistence type="predicted"/>
<dbReference type="InterPro" id="IPR011263">
    <property type="entry name" value="DNA-dir_RNA_pol_RpoA/D/Rpb3"/>
</dbReference>
<keyword evidence="3" id="KW-0732">Signal</keyword>
<gene>
    <name evidence="5" type="ORF">BBBOND_0402580</name>
</gene>
<feature type="signal peptide" evidence="3">
    <location>
        <begin position="1"/>
        <end position="21"/>
    </location>
</feature>
<dbReference type="GO" id="GO:0003899">
    <property type="term" value="F:DNA-directed RNA polymerase activity"/>
    <property type="evidence" value="ECO:0007669"/>
    <property type="project" value="InterPro"/>
</dbReference>
<dbReference type="SMART" id="SM00662">
    <property type="entry name" value="RPOLD"/>
    <property type="match status" value="1"/>
</dbReference>
<dbReference type="Gene3D" id="3.30.1360.10">
    <property type="entry name" value="RNA polymerase, RBP11-like subunit"/>
    <property type="match status" value="1"/>
</dbReference>
<accession>A0A061DES1</accession>
<dbReference type="OMA" id="CEDRCEF"/>
<dbReference type="InterPro" id="IPR036603">
    <property type="entry name" value="RBP11-like"/>
</dbReference>
<dbReference type="STRING" id="5866.A0A061DES1"/>
<dbReference type="AlphaFoldDB" id="A0A061DES1"/>
<dbReference type="GO" id="GO:0046983">
    <property type="term" value="F:protein dimerization activity"/>
    <property type="evidence" value="ECO:0007669"/>
    <property type="project" value="InterPro"/>
</dbReference>
<keyword evidence="6" id="KW-1185">Reference proteome</keyword>
<evidence type="ECO:0000256" key="1">
    <source>
        <dbReference type="ARBA" id="ARBA00022478"/>
    </source>
</evidence>
<dbReference type="InterPro" id="IPR011262">
    <property type="entry name" value="DNA-dir_RNA_pol_insert"/>
</dbReference>
<organism evidence="5 6">
    <name type="scientific">Babesia bigemina</name>
    <dbReference type="NCBI Taxonomy" id="5866"/>
    <lineage>
        <taxon>Eukaryota</taxon>
        <taxon>Sar</taxon>
        <taxon>Alveolata</taxon>
        <taxon>Apicomplexa</taxon>
        <taxon>Aconoidasida</taxon>
        <taxon>Piroplasmida</taxon>
        <taxon>Babesiidae</taxon>
        <taxon>Babesia</taxon>
    </lineage>
</organism>
<dbReference type="SUPFAM" id="SSF55257">
    <property type="entry name" value="RBP11-like subunits of RNA polymerase"/>
    <property type="match status" value="1"/>
</dbReference>
<evidence type="ECO:0000256" key="3">
    <source>
        <dbReference type="SAM" id="SignalP"/>
    </source>
</evidence>
<dbReference type="VEuPathDB" id="PiroplasmaDB:BBBOND_0402580"/>
<dbReference type="Pfam" id="PF01000">
    <property type="entry name" value="RNA_pol_A_bac"/>
    <property type="match status" value="1"/>
</dbReference>
<dbReference type="EMBL" id="LK391710">
    <property type="protein sequence ID" value="CDR97770.1"/>
    <property type="molecule type" value="Genomic_DNA"/>
</dbReference>
<dbReference type="Proteomes" id="UP000033188">
    <property type="component" value="Chromosome 4"/>
</dbReference>